<evidence type="ECO:0000256" key="6">
    <source>
        <dbReference type="PROSITE-ProRule" id="PRU00169"/>
    </source>
</evidence>
<reference evidence="9 10" key="1">
    <citation type="submission" date="2023-07" db="EMBL/GenBank/DDBJ databases">
        <title>Sorghum-associated microbial communities from plants grown in Nebraska, USA.</title>
        <authorList>
            <person name="Schachtman D."/>
        </authorList>
    </citation>
    <scope>NUCLEOTIDE SEQUENCE [LARGE SCALE GENOMIC DNA]</scope>
    <source>
        <strain evidence="9 10">DS1607</strain>
    </source>
</reference>
<evidence type="ECO:0000256" key="3">
    <source>
        <dbReference type="ARBA" id="ARBA00022553"/>
    </source>
</evidence>
<evidence type="ECO:0000256" key="1">
    <source>
        <dbReference type="ARBA" id="ARBA00000085"/>
    </source>
</evidence>
<evidence type="ECO:0000256" key="5">
    <source>
        <dbReference type="ARBA" id="ARBA00022777"/>
    </source>
</evidence>
<dbReference type="SUPFAM" id="SSF55874">
    <property type="entry name" value="ATPase domain of HSP90 chaperone/DNA topoisomerase II/histidine kinase"/>
    <property type="match status" value="1"/>
</dbReference>
<dbReference type="SUPFAM" id="SSF47384">
    <property type="entry name" value="Homodimeric domain of signal transducing histidine kinase"/>
    <property type="match status" value="1"/>
</dbReference>
<dbReference type="SUPFAM" id="SSF55785">
    <property type="entry name" value="PYP-like sensor domain (PAS domain)"/>
    <property type="match status" value="1"/>
</dbReference>
<dbReference type="CDD" id="cd00075">
    <property type="entry name" value="HATPase"/>
    <property type="match status" value="1"/>
</dbReference>
<comment type="catalytic activity">
    <reaction evidence="1">
        <text>ATP + protein L-histidine = ADP + protein N-phospho-L-histidine.</text>
        <dbReference type="EC" id="2.7.13.3"/>
    </reaction>
</comment>
<evidence type="ECO:0000259" key="7">
    <source>
        <dbReference type="PROSITE" id="PS50109"/>
    </source>
</evidence>
<feature type="domain" description="Response regulatory" evidence="8">
    <location>
        <begin position="2"/>
        <end position="125"/>
    </location>
</feature>
<accession>A0ABT9SD23</accession>
<evidence type="ECO:0000313" key="10">
    <source>
        <dbReference type="Proteomes" id="UP001226867"/>
    </source>
</evidence>
<dbReference type="InterPro" id="IPR035965">
    <property type="entry name" value="PAS-like_dom_sf"/>
</dbReference>
<evidence type="ECO:0000313" key="9">
    <source>
        <dbReference type="EMBL" id="MDP9902262.1"/>
    </source>
</evidence>
<dbReference type="InterPro" id="IPR036097">
    <property type="entry name" value="HisK_dim/P_sf"/>
</dbReference>
<dbReference type="SUPFAM" id="SSF52172">
    <property type="entry name" value="CheY-like"/>
    <property type="match status" value="1"/>
</dbReference>
<comment type="caution">
    <text evidence="9">The sequence shown here is derived from an EMBL/GenBank/DDBJ whole genome shotgun (WGS) entry which is preliminary data.</text>
</comment>
<organism evidence="9 10">
    <name type="scientific">Variovorax ginsengisoli</name>
    <dbReference type="NCBI Taxonomy" id="363844"/>
    <lineage>
        <taxon>Bacteria</taxon>
        <taxon>Pseudomonadati</taxon>
        <taxon>Pseudomonadota</taxon>
        <taxon>Betaproteobacteria</taxon>
        <taxon>Burkholderiales</taxon>
        <taxon>Comamonadaceae</taxon>
        <taxon>Variovorax</taxon>
    </lineage>
</organism>
<dbReference type="InterPro" id="IPR001789">
    <property type="entry name" value="Sig_transdc_resp-reg_receiver"/>
</dbReference>
<dbReference type="InterPro" id="IPR005467">
    <property type="entry name" value="His_kinase_dom"/>
</dbReference>
<dbReference type="Pfam" id="PF02518">
    <property type="entry name" value="HATPase_c"/>
    <property type="match status" value="1"/>
</dbReference>
<dbReference type="CDD" id="cd00082">
    <property type="entry name" value="HisKA"/>
    <property type="match status" value="1"/>
</dbReference>
<gene>
    <name evidence="9" type="ORF">J2W36_004539</name>
</gene>
<dbReference type="PANTHER" id="PTHR43047">
    <property type="entry name" value="TWO-COMPONENT HISTIDINE PROTEIN KINASE"/>
    <property type="match status" value="1"/>
</dbReference>
<dbReference type="SMART" id="SM00387">
    <property type="entry name" value="HATPase_c"/>
    <property type="match status" value="1"/>
</dbReference>
<dbReference type="EC" id="2.7.13.3" evidence="2"/>
<dbReference type="Gene3D" id="1.10.287.130">
    <property type="match status" value="1"/>
</dbReference>
<dbReference type="PROSITE" id="PS50110">
    <property type="entry name" value="RESPONSE_REGULATORY"/>
    <property type="match status" value="1"/>
</dbReference>
<keyword evidence="5 9" id="KW-0418">Kinase</keyword>
<dbReference type="InterPro" id="IPR003594">
    <property type="entry name" value="HATPase_dom"/>
</dbReference>
<dbReference type="InterPro" id="IPR036890">
    <property type="entry name" value="HATPase_C_sf"/>
</dbReference>
<proteinExistence type="predicted"/>
<protein>
    <recommendedName>
        <fullName evidence="2">histidine kinase</fullName>
        <ecNumber evidence="2">2.7.13.3</ecNumber>
    </recommendedName>
</protein>
<dbReference type="Gene3D" id="3.40.50.2300">
    <property type="match status" value="1"/>
</dbReference>
<dbReference type="Proteomes" id="UP001226867">
    <property type="component" value="Unassembled WGS sequence"/>
</dbReference>
<comment type="caution">
    <text evidence="6">Lacks conserved residue(s) required for the propagation of feature annotation.</text>
</comment>
<evidence type="ECO:0000256" key="2">
    <source>
        <dbReference type="ARBA" id="ARBA00012438"/>
    </source>
</evidence>
<name>A0ABT9SD23_9BURK</name>
<dbReference type="Gene3D" id="3.30.565.10">
    <property type="entry name" value="Histidine kinase-like ATPase, C-terminal domain"/>
    <property type="match status" value="1"/>
</dbReference>
<feature type="domain" description="Histidine kinase" evidence="7">
    <location>
        <begin position="252"/>
        <end position="474"/>
    </location>
</feature>
<evidence type="ECO:0000256" key="4">
    <source>
        <dbReference type="ARBA" id="ARBA00022679"/>
    </source>
</evidence>
<dbReference type="PANTHER" id="PTHR43047:SF72">
    <property type="entry name" value="OSMOSENSING HISTIDINE PROTEIN KINASE SLN1"/>
    <property type="match status" value="1"/>
</dbReference>
<dbReference type="SMART" id="SM00388">
    <property type="entry name" value="HisKA"/>
    <property type="match status" value="1"/>
</dbReference>
<evidence type="ECO:0000259" key="8">
    <source>
        <dbReference type="PROSITE" id="PS50110"/>
    </source>
</evidence>
<dbReference type="GO" id="GO:0016301">
    <property type="term" value="F:kinase activity"/>
    <property type="evidence" value="ECO:0007669"/>
    <property type="project" value="UniProtKB-KW"/>
</dbReference>
<dbReference type="Pfam" id="PF00512">
    <property type="entry name" value="HisKA"/>
    <property type="match status" value="1"/>
</dbReference>
<keyword evidence="4" id="KW-0808">Transferase</keyword>
<keyword evidence="3" id="KW-0597">Phosphoprotein</keyword>
<dbReference type="PRINTS" id="PR00344">
    <property type="entry name" value="BCTRLSENSOR"/>
</dbReference>
<dbReference type="InterPro" id="IPR004358">
    <property type="entry name" value="Sig_transdc_His_kin-like_C"/>
</dbReference>
<sequence length="500" mass="53278">MRILVIHRADAAGEALGAMLLGLGHVVEVVDHIAMGVARLQQTPPDVLMLHSEGAGQPDAALIARLRTMGNAGWMPIVCLSTGDATGPPEDAHKLLTEALERGMDDQITLPDGLGLLAAKLARYQEILVSQRDAQAIIQRQRDIHDNILHAVLTFDESGRAVETNLAARLTFGAATGERLMAANLLGRTDNGHATLLLGGRLELQRIDGTRFQAEISSSQWKEGQQVRTTLVVRDITEQLRVERMRDEFLATVSHELRTPLTSVLGAVGLLAAGAAGALPPQAMSLAAVAQRNGVRLSKLIDDILDLTKLEGDRMMLHMRCQPLARVIQESIAANQGYASGLGVYLRAEMEPPSLVEALVCVDSDRMQQVFGNLLSNAIKHSPRGETVVVQLSKVNGGFRVSVSDNGPGIAPEFLPQLFEKFSQEDSSDRRSLGGAGLGLYIARLLVERMGGSIEVGTPLHGGATFNVWLPPVVGVARGADCGMQALAPRGAGESSGAST</sequence>
<dbReference type="InterPro" id="IPR003661">
    <property type="entry name" value="HisK_dim/P_dom"/>
</dbReference>
<dbReference type="InterPro" id="IPR011006">
    <property type="entry name" value="CheY-like_superfamily"/>
</dbReference>
<dbReference type="EMBL" id="JAUSRO010000017">
    <property type="protein sequence ID" value="MDP9902262.1"/>
    <property type="molecule type" value="Genomic_DNA"/>
</dbReference>
<keyword evidence="10" id="KW-1185">Reference proteome</keyword>
<dbReference type="Gene3D" id="3.30.450.20">
    <property type="entry name" value="PAS domain"/>
    <property type="match status" value="1"/>
</dbReference>
<dbReference type="RefSeq" id="WP_307692015.1">
    <property type="nucleotide sequence ID" value="NZ_JAUSRO010000017.1"/>
</dbReference>
<dbReference type="PROSITE" id="PS50109">
    <property type="entry name" value="HIS_KIN"/>
    <property type="match status" value="1"/>
</dbReference>